<feature type="transmembrane region" description="Helical" evidence="12">
    <location>
        <begin position="64"/>
        <end position="85"/>
    </location>
</feature>
<comment type="similarity">
    <text evidence="3 8">Belongs to the LTA synthase family.</text>
</comment>
<keyword evidence="4 8" id="KW-1003">Cell membrane</keyword>
<protein>
    <submittedName>
        <fullName evidence="14">LTA synthase family protein</fullName>
    </submittedName>
</protein>
<comment type="subcellular location">
    <subcellularLocation>
        <location evidence="1">Cell membrane</location>
        <topology evidence="1">Multi-pass membrane protein</topology>
    </subcellularLocation>
</comment>
<dbReference type="Pfam" id="PF00884">
    <property type="entry name" value="Sulfatase"/>
    <property type="match status" value="1"/>
</dbReference>
<evidence type="ECO:0000313" key="15">
    <source>
        <dbReference type="Proteomes" id="UP000294292"/>
    </source>
</evidence>
<keyword evidence="5 12" id="KW-0812">Transmembrane</keyword>
<keyword evidence="7 8" id="KW-0472">Membrane</keyword>
<reference evidence="14 15" key="1">
    <citation type="submission" date="2019-03" db="EMBL/GenBank/DDBJ databases">
        <title>Complete genome sequence of Paenisporosarcina antarctica CGMCC 1.6503T.</title>
        <authorList>
            <person name="Rong J.-C."/>
            <person name="Chi N.-Y."/>
            <person name="Zhang Q.-F."/>
        </authorList>
    </citation>
    <scope>NUCLEOTIDE SEQUENCE [LARGE SCALE GENOMIC DNA]</scope>
    <source>
        <strain evidence="14 15">CGMCC 1.6503</strain>
    </source>
</reference>
<dbReference type="InterPro" id="IPR012160">
    <property type="entry name" value="LtaS-like"/>
</dbReference>
<keyword evidence="6 12" id="KW-1133">Transmembrane helix</keyword>
<sequence>MEVTKRVFRFMLKQMDFMILLFILLLKLYIFAKVSGTIFVTLMPIDYLREFFGWLFGAETELRIFEGVLMVSVGTILLSTFWILFLHGRKRFVAIFIINALLSFIILADVIYFRYFEDIISITVLMQMKQLGDVGESVFALFSWTDLIFFIDLLLTIPLLIYYFRKTRNHQPAKPLLIPKLLTGLLVLIIGYQLTFIPFNKSMENGGAWQFNKLISNMRVYNFTGLLGFHGANLQRYTEDNFINKKEYTEDEVESVASWFEERNEAPAASPYSGMAKDKNVIVLQVEALQDFVINREINGQEITPYLNSLIAEEGIYFPEFYEQTGVGRTSDAEFLLNTSLYPTAKGSAYMLYAENEYDSFPQILKDKGYSTNVFHPYKPSFWNRYIMYKQLGIDQFFSESDFEEDEVIGWAINDDAMLQQSLDKMVDMEEPFYSHIITLTSHHPFEMPDDHKVLNMDGYAEYSKRHFRNYLHSIHFVDQAIGNFVDRLKAEGLWDDTMLVIFGDHSTGLTADDPAFSEFADAGEQQTYFEANKKVPLIFHIPGVDEAQQFDQTGSQLDLAPTLLDLIDAPSSGRKWIGSNLWDGEERKVTFRDGSFITGDLTFITSSDGIYENGSCYERESGETLPTEQCRAPFDQGVQELKMSDDVLEGNLINKFEK</sequence>
<feature type="active site" evidence="9">
    <location>
        <position position="330"/>
    </location>
</feature>
<evidence type="ECO:0000256" key="10">
    <source>
        <dbReference type="PIRSR" id="PIRSR005091-2"/>
    </source>
</evidence>
<dbReference type="EMBL" id="CP038015">
    <property type="protein sequence ID" value="QBP41968.1"/>
    <property type="molecule type" value="Genomic_DNA"/>
</dbReference>
<feature type="binding site" evidence="11">
    <location>
        <position position="506"/>
    </location>
    <ligand>
        <name>Mn(2+)</name>
        <dbReference type="ChEBI" id="CHEBI:29035"/>
    </ligand>
</feature>
<feature type="transmembrane region" description="Helical" evidence="12">
    <location>
        <begin position="92"/>
        <end position="115"/>
    </location>
</feature>
<dbReference type="SUPFAM" id="SSF53649">
    <property type="entry name" value="Alkaline phosphatase-like"/>
    <property type="match status" value="1"/>
</dbReference>
<evidence type="ECO:0000256" key="11">
    <source>
        <dbReference type="PIRSR" id="PIRSR005091-3"/>
    </source>
</evidence>
<evidence type="ECO:0000256" key="6">
    <source>
        <dbReference type="ARBA" id="ARBA00022989"/>
    </source>
</evidence>
<dbReference type="InterPro" id="IPR000917">
    <property type="entry name" value="Sulfatase_N"/>
</dbReference>
<comment type="pathway">
    <text evidence="2">Cell wall biogenesis; lipoteichoic acid biosynthesis.</text>
</comment>
<evidence type="ECO:0000256" key="5">
    <source>
        <dbReference type="ARBA" id="ARBA00022692"/>
    </source>
</evidence>
<evidence type="ECO:0000256" key="12">
    <source>
        <dbReference type="SAM" id="Phobius"/>
    </source>
</evidence>
<feature type="domain" description="Sulfatase N-terminal" evidence="13">
    <location>
        <begin position="279"/>
        <end position="569"/>
    </location>
</feature>
<dbReference type="Gene3D" id="3.40.720.10">
    <property type="entry name" value="Alkaline Phosphatase, subunit A"/>
    <property type="match status" value="1"/>
</dbReference>
<dbReference type="InterPro" id="IPR017850">
    <property type="entry name" value="Alkaline_phosphatase_core_sf"/>
</dbReference>
<dbReference type="GO" id="GO:0046872">
    <property type="term" value="F:metal ion binding"/>
    <property type="evidence" value="ECO:0007669"/>
    <property type="project" value="UniProtKB-KW"/>
</dbReference>
<evidence type="ECO:0000256" key="7">
    <source>
        <dbReference type="ARBA" id="ARBA00023136"/>
    </source>
</evidence>
<feature type="binding site" evidence="11">
    <location>
        <position position="287"/>
    </location>
    <ligand>
        <name>Mn(2+)</name>
        <dbReference type="ChEBI" id="CHEBI:29035"/>
    </ligand>
</feature>
<evidence type="ECO:0000256" key="2">
    <source>
        <dbReference type="ARBA" id="ARBA00004936"/>
    </source>
</evidence>
<feature type="transmembrane region" description="Helical" evidence="12">
    <location>
        <begin position="138"/>
        <end position="164"/>
    </location>
</feature>
<evidence type="ECO:0000256" key="4">
    <source>
        <dbReference type="ARBA" id="ARBA00022475"/>
    </source>
</evidence>
<dbReference type="KEGG" id="panc:E2636_12770"/>
<keyword evidence="10" id="KW-0464">Manganese</keyword>
<evidence type="ECO:0000256" key="9">
    <source>
        <dbReference type="PIRSR" id="PIRSR005091-1"/>
    </source>
</evidence>
<evidence type="ECO:0000256" key="8">
    <source>
        <dbReference type="PIRNR" id="PIRNR005091"/>
    </source>
</evidence>
<evidence type="ECO:0000256" key="3">
    <source>
        <dbReference type="ARBA" id="ARBA00009983"/>
    </source>
</evidence>
<feature type="binding site" evidence="11">
    <location>
        <position position="330"/>
    </location>
    <ligand>
        <name>Mn(2+)</name>
        <dbReference type="ChEBI" id="CHEBI:29035"/>
    </ligand>
</feature>
<dbReference type="InterPro" id="IPR050448">
    <property type="entry name" value="OpgB/LTA_synthase_biosynth"/>
</dbReference>
<dbReference type="Proteomes" id="UP000294292">
    <property type="component" value="Chromosome"/>
</dbReference>
<feature type="binding site" evidence="10">
    <location>
        <position position="443"/>
    </location>
    <ligand>
        <name>substrate</name>
    </ligand>
</feature>
<keyword evidence="15" id="KW-1185">Reference proteome</keyword>
<evidence type="ECO:0000256" key="1">
    <source>
        <dbReference type="ARBA" id="ARBA00004651"/>
    </source>
</evidence>
<evidence type="ECO:0000313" key="14">
    <source>
        <dbReference type="EMBL" id="QBP41968.1"/>
    </source>
</evidence>
<accession>A0A4P7A073</accession>
<evidence type="ECO:0000259" key="13">
    <source>
        <dbReference type="Pfam" id="PF00884"/>
    </source>
</evidence>
<feature type="transmembrane region" description="Helical" evidence="12">
    <location>
        <begin position="20"/>
        <end position="44"/>
    </location>
</feature>
<dbReference type="GO" id="GO:0005886">
    <property type="term" value="C:plasma membrane"/>
    <property type="evidence" value="ECO:0007669"/>
    <property type="project" value="UniProtKB-SubCell"/>
</dbReference>
<dbReference type="PIRSF" id="PIRSF005091">
    <property type="entry name" value="Mmb_sulf_HI1246"/>
    <property type="match status" value="1"/>
</dbReference>
<dbReference type="AlphaFoldDB" id="A0A4P7A073"/>
<keyword evidence="10" id="KW-0479">Metal-binding</keyword>
<dbReference type="PANTHER" id="PTHR47371:SF3">
    <property type="entry name" value="PHOSPHOGLYCEROL TRANSFERASE I"/>
    <property type="match status" value="1"/>
</dbReference>
<dbReference type="OrthoDB" id="5901192at2"/>
<feature type="transmembrane region" description="Helical" evidence="12">
    <location>
        <begin position="176"/>
        <end position="194"/>
    </location>
</feature>
<gene>
    <name evidence="14" type="ORF">E2636_12770</name>
</gene>
<organism evidence="14 15">
    <name type="scientific">Paenisporosarcina antarctica</name>
    <dbReference type="NCBI Taxonomy" id="417367"/>
    <lineage>
        <taxon>Bacteria</taxon>
        <taxon>Bacillati</taxon>
        <taxon>Bacillota</taxon>
        <taxon>Bacilli</taxon>
        <taxon>Bacillales</taxon>
        <taxon>Caryophanaceae</taxon>
        <taxon>Paenisporosarcina</taxon>
    </lineage>
</organism>
<dbReference type="Gene3D" id="3.30.1120.170">
    <property type="match status" value="1"/>
</dbReference>
<name>A0A4P7A073_9BACL</name>
<feature type="binding site" evidence="11">
    <location>
        <position position="505"/>
    </location>
    <ligand>
        <name>Mn(2+)</name>
        <dbReference type="ChEBI" id="CHEBI:29035"/>
    </ligand>
</feature>
<proteinExistence type="inferred from homology"/>
<dbReference type="PANTHER" id="PTHR47371">
    <property type="entry name" value="LIPOTEICHOIC ACID SYNTHASE"/>
    <property type="match status" value="1"/>
</dbReference>
<dbReference type="CDD" id="cd16015">
    <property type="entry name" value="LTA_synthase"/>
    <property type="match status" value="1"/>
</dbReference>